<sequence length="121" mass="13500">MQHSNQHLIHGTTGMNPAQARIGARGRRHYARLAPIRHYPQRGDRDMESAHTTIMIRPRADLRNGESFLLWDSRRHAPVCQACAEVCQAIADPDGTMRAYADACRHGIRNAAPCPRLPASP</sequence>
<dbReference type="KEGG" id="tbc:A0O31_02431"/>
<dbReference type="EMBL" id="CP016313">
    <property type="protein sequence ID" value="APD10456.1"/>
    <property type="molecule type" value="Genomic_DNA"/>
</dbReference>
<proteinExistence type="predicted"/>
<organism evidence="1 2">
    <name type="scientific">Thermus brockianus</name>
    <dbReference type="NCBI Taxonomy" id="56956"/>
    <lineage>
        <taxon>Bacteria</taxon>
        <taxon>Thermotogati</taxon>
        <taxon>Deinococcota</taxon>
        <taxon>Deinococci</taxon>
        <taxon>Thermales</taxon>
        <taxon>Thermaceae</taxon>
        <taxon>Thermus</taxon>
    </lineage>
</organism>
<geneLocation type="plasmid" evidence="2">
    <name>ptb1</name>
</geneLocation>
<gene>
    <name evidence="1" type="ORF">A0O31_02431</name>
</gene>
<reference evidence="2" key="1">
    <citation type="submission" date="2016-06" db="EMBL/GenBank/DDBJ databases">
        <title>Whole genome sequencing of Thermus brockianus strain GE-1.</title>
        <authorList>
            <person name="Schaefers C."/>
            <person name="Blank S."/>
            <person name="Wiebusch S."/>
            <person name="Elleuche S."/>
            <person name="Antranikian G."/>
        </authorList>
    </citation>
    <scope>NUCLEOTIDE SEQUENCE [LARGE SCALE GENOMIC DNA]</scope>
    <source>
        <strain evidence="2">GE-1</strain>
        <plasmid evidence="2">ptb1</plasmid>
    </source>
</reference>
<dbReference type="Proteomes" id="UP000182993">
    <property type="component" value="Plasmid pTB1"/>
</dbReference>
<keyword evidence="1" id="KW-0614">Plasmid</keyword>
<accession>A0A1J0LW96</accession>
<evidence type="ECO:0000313" key="1">
    <source>
        <dbReference type="EMBL" id="APD10456.1"/>
    </source>
</evidence>
<evidence type="ECO:0000313" key="2">
    <source>
        <dbReference type="Proteomes" id="UP000182993"/>
    </source>
</evidence>
<dbReference type="AlphaFoldDB" id="A0A1J0LW96"/>
<protein>
    <submittedName>
        <fullName evidence="1">Uncharacterized protein</fullName>
    </submittedName>
</protein>
<name>A0A1J0LW96_THEBO</name>